<feature type="compositionally biased region" description="Low complexity" evidence="1">
    <location>
        <begin position="1"/>
        <end position="11"/>
    </location>
</feature>
<feature type="compositionally biased region" description="Basic residues" evidence="1">
    <location>
        <begin position="23"/>
        <end position="37"/>
    </location>
</feature>
<dbReference type="AlphaFoldDB" id="A0A8J6F8N8"/>
<dbReference type="EMBL" id="WNTK01000006">
    <property type="protein sequence ID" value="KAG9482575.1"/>
    <property type="molecule type" value="Genomic_DNA"/>
</dbReference>
<comment type="caution">
    <text evidence="2">The sequence shown here is derived from an EMBL/GenBank/DDBJ whole genome shotgun (WGS) entry which is preliminary data.</text>
</comment>
<proteinExistence type="predicted"/>
<evidence type="ECO:0000256" key="1">
    <source>
        <dbReference type="SAM" id="MobiDB-lite"/>
    </source>
</evidence>
<evidence type="ECO:0000313" key="2">
    <source>
        <dbReference type="EMBL" id="KAG9482575.1"/>
    </source>
</evidence>
<evidence type="ECO:0000313" key="3">
    <source>
        <dbReference type="Proteomes" id="UP000770717"/>
    </source>
</evidence>
<dbReference type="Proteomes" id="UP000770717">
    <property type="component" value="Unassembled WGS sequence"/>
</dbReference>
<sequence>MVPLYTAATTASAGRAGEMPPKSKAKSQQKKKVKKPKAGPGSVEEQFRKATLEVDILQDHLGKSPWTPQLSRFLHHLPIC</sequence>
<keyword evidence="3" id="KW-1185">Reference proteome</keyword>
<accession>A0A8J6F8N8</accession>
<gene>
    <name evidence="2" type="ORF">GDO78_011320</name>
</gene>
<feature type="region of interest" description="Disordered" evidence="1">
    <location>
        <begin position="1"/>
        <end position="46"/>
    </location>
</feature>
<protein>
    <submittedName>
        <fullName evidence="2">Uncharacterized protein</fullName>
    </submittedName>
</protein>
<reference evidence="2" key="1">
    <citation type="thesis" date="2020" institute="ProQuest LLC" country="789 East Eisenhower Parkway, Ann Arbor, MI, USA">
        <title>Comparative Genomics and Chromosome Evolution.</title>
        <authorList>
            <person name="Mudd A.B."/>
        </authorList>
    </citation>
    <scope>NUCLEOTIDE SEQUENCE</scope>
    <source>
        <strain evidence="2">HN-11 Male</strain>
        <tissue evidence="2">Kidney and liver</tissue>
    </source>
</reference>
<organism evidence="2 3">
    <name type="scientific">Eleutherodactylus coqui</name>
    <name type="common">Puerto Rican coqui</name>
    <dbReference type="NCBI Taxonomy" id="57060"/>
    <lineage>
        <taxon>Eukaryota</taxon>
        <taxon>Metazoa</taxon>
        <taxon>Chordata</taxon>
        <taxon>Craniata</taxon>
        <taxon>Vertebrata</taxon>
        <taxon>Euteleostomi</taxon>
        <taxon>Amphibia</taxon>
        <taxon>Batrachia</taxon>
        <taxon>Anura</taxon>
        <taxon>Neobatrachia</taxon>
        <taxon>Hyloidea</taxon>
        <taxon>Eleutherodactylidae</taxon>
        <taxon>Eleutherodactylinae</taxon>
        <taxon>Eleutherodactylus</taxon>
        <taxon>Eleutherodactylus</taxon>
    </lineage>
</organism>
<name>A0A8J6F8N8_ELECQ</name>